<protein>
    <submittedName>
        <fullName evidence="2">Uncharacterized protein</fullName>
    </submittedName>
</protein>
<evidence type="ECO:0000256" key="1">
    <source>
        <dbReference type="SAM" id="MobiDB-lite"/>
    </source>
</evidence>
<feature type="region of interest" description="Disordered" evidence="1">
    <location>
        <begin position="1"/>
        <end position="33"/>
    </location>
</feature>
<accession>A0AAP0JJK1</accession>
<evidence type="ECO:0000313" key="2">
    <source>
        <dbReference type="EMBL" id="KAK9135208.1"/>
    </source>
</evidence>
<feature type="compositionally biased region" description="Basic and acidic residues" evidence="1">
    <location>
        <begin position="1"/>
        <end position="18"/>
    </location>
</feature>
<comment type="caution">
    <text evidence="2">The sequence shown here is derived from an EMBL/GenBank/DDBJ whole genome shotgun (WGS) entry which is preliminary data.</text>
</comment>
<organism evidence="2 3">
    <name type="scientific">Stephania yunnanensis</name>
    <dbReference type="NCBI Taxonomy" id="152371"/>
    <lineage>
        <taxon>Eukaryota</taxon>
        <taxon>Viridiplantae</taxon>
        <taxon>Streptophyta</taxon>
        <taxon>Embryophyta</taxon>
        <taxon>Tracheophyta</taxon>
        <taxon>Spermatophyta</taxon>
        <taxon>Magnoliopsida</taxon>
        <taxon>Ranunculales</taxon>
        <taxon>Menispermaceae</taxon>
        <taxon>Menispermoideae</taxon>
        <taxon>Cissampelideae</taxon>
        <taxon>Stephania</taxon>
    </lineage>
</organism>
<keyword evidence="3" id="KW-1185">Reference proteome</keyword>
<reference evidence="2 3" key="1">
    <citation type="submission" date="2024-01" db="EMBL/GenBank/DDBJ databases">
        <title>Genome assemblies of Stephania.</title>
        <authorList>
            <person name="Yang L."/>
        </authorList>
    </citation>
    <scope>NUCLEOTIDE SEQUENCE [LARGE SCALE GENOMIC DNA]</scope>
    <source>
        <strain evidence="2">YNDBR</strain>
        <tissue evidence="2">Leaf</tissue>
    </source>
</reference>
<dbReference type="Proteomes" id="UP001420932">
    <property type="component" value="Unassembled WGS sequence"/>
</dbReference>
<proteinExistence type="predicted"/>
<sequence>MTVEEECRRGSGIRDDQSACRSRPRLPSSPSPRLLFSSPLSPFLDAMLKHTIN</sequence>
<name>A0AAP0JJK1_9MAGN</name>
<dbReference type="AlphaFoldDB" id="A0AAP0JJK1"/>
<gene>
    <name evidence="2" type="ORF">Syun_014538</name>
</gene>
<evidence type="ECO:0000313" key="3">
    <source>
        <dbReference type="Proteomes" id="UP001420932"/>
    </source>
</evidence>
<dbReference type="EMBL" id="JBBNAF010000006">
    <property type="protein sequence ID" value="KAK9135208.1"/>
    <property type="molecule type" value="Genomic_DNA"/>
</dbReference>